<evidence type="ECO:0000256" key="5">
    <source>
        <dbReference type="ARBA" id="ARBA00022842"/>
    </source>
</evidence>
<dbReference type="EMBL" id="NUIQ01000064">
    <property type="protein sequence ID" value="PGO78896.1"/>
    <property type="molecule type" value="Genomic_DNA"/>
</dbReference>
<protein>
    <submittedName>
        <fullName evidence="7">Macrocin O-methyltransferase</fullName>
    </submittedName>
</protein>
<organism evidence="7 8">
    <name type="scientific">Bacillus cereus</name>
    <dbReference type="NCBI Taxonomy" id="1396"/>
    <lineage>
        <taxon>Bacteria</taxon>
        <taxon>Bacillati</taxon>
        <taxon>Bacillota</taxon>
        <taxon>Bacilli</taxon>
        <taxon>Bacillales</taxon>
        <taxon>Bacillaceae</taxon>
        <taxon>Bacillus</taxon>
        <taxon>Bacillus cereus group</taxon>
    </lineage>
</organism>
<dbReference type="GO" id="GO:0017000">
    <property type="term" value="P:antibiotic biosynthetic process"/>
    <property type="evidence" value="ECO:0007669"/>
    <property type="project" value="UniProtKB-ARBA"/>
</dbReference>
<evidence type="ECO:0000256" key="4">
    <source>
        <dbReference type="ARBA" id="ARBA00022723"/>
    </source>
</evidence>
<keyword evidence="5" id="KW-0460">Magnesium</keyword>
<evidence type="ECO:0000313" key="8">
    <source>
        <dbReference type="Proteomes" id="UP000223834"/>
    </source>
</evidence>
<accession>A0A9X7GR79</accession>
<keyword evidence="2" id="KW-0808">Transferase</keyword>
<dbReference type="GO" id="GO:0046872">
    <property type="term" value="F:metal ion binding"/>
    <property type="evidence" value="ECO:0007669"/>
    <property type="project" value="UniProtKB-KW"/>
</dbReference>
<dbReference type="Gene3D" id="3.40.50.150">
    <property type="entry name" value="Vaccinia Virus protein VP39"/>
    <property type="match status" value="1"/>
</dbReference>
<evidence type="ECO:0000256" key="3">
    <source>
        <dbReference type="ARBA" id="ARBA00022691"/>
    </source>
</evidence>
<dbReference type="Pfam" id="PF05711">
    <property type="entry name" value="TylF"/>
    <property type="match status" value="1"/>
</dbReference>
<dbReference type="PANTHER" id="PTHR40036:SF1">
    <property type="entry name" value="MACROCIN O-METHYLTRANSFERASE"/>
    <property type="match status" value="1"/>
</dbReference>
<evidence type="ECO:0000256" key="6">
    <source>
        <dbReference type="ARBA" id="ARBA00060900"/>
    </source>
</evidence>
<dbReference type="AlphaFoldDB" id="A0A9X7GR79"/>
<name>A0A9X7GR79_BACCE</name>
<comment type="caution">
    <text evidence="7">The sequence shown here is derived from an EMBL/GenBank/DDBJ whole genome shotgun (WGS) entry which is preliminary data.</text>
</comment>
<keyword evidence="4" id="KW-0479">Metal-binding</keyword>
<dbReference type="PANTHER" id="PTHR40036">
    <property type="entry name" value="MACROCIN O-METHYLTRANSFERASE"/>
    <property type="match status" value="1"/>
</dbReference>
<evidence type="ECO:0000256" key="2">
    <source>
        <dbReference type="ARBA" id="ARBA00022679"/>
    </source>
</evidence>
<reference evidence="7 8" key="1">
    <citation type="submission" date="2017-09" db="EMBL/GenBank/DDBJ databases">
        <title>Large-scale bioinformatics analysis of Bacillus genomes uncovers conserved roles of natural products in bacterial physiology.</title>
        <authorList>
            <consortium name="Agbiome Team Llc"/>
            <person name="Bleich R.M."/>
            <person name="Grubbs K.J."/>
            <person name="Santa Maria K.C."/>
            <person name="Allen S.E."/>
            <person name="Farag S."/>
            <person name="Shank E.A."/>
            <person name="Bowers A."/>
        </authorList>
    </citation>
    <scope>NUCLEOTIDE SEQUENCE [LARGE SCALE GENOMIC DNA]</scope>
    <source>
        <strain evidence="7 8">AFS049141</strain>
    </source>
</reference>
<proteinExistence type="inferred from homology"/>
<dbReference type="InterPro" id="IPR008884">
    <property type="entry name" value="TylF_MeTrfase"/>
</dbReference>
<comment type="similarity">
    <text evidence="6">Belongs to the methyltransferase TylF/MycF family.</text>
</comment>
<dbReference type="Proteomes" id="UP000223834">
    <property type="component" value="Unassembled WGS sequence"/>
</dbReference>
<dbReference type="FunFam" id="3.40.50.150:FF:000331">
    <property type="entry name" value="Macrocin O-methyltransferase"/>
    <property type="match status" value="1"/>
</dbReference>
<keyword evidence="1" id="KW-0489">Methyltransferase</keyword>
<dbReference type="SUPFAM" id="SSF53335">
    <property type="entry name" value="S-adenosyl-L-methionine-dependent methyltransferases"/>
    <property type="match status" value="1"/>
</dbReference>
<gene>
    <name evidence="7" type="ORF">CN980_07585</name>
</gene>
<dbReference type="GO" id="GO:0032259">
    <property type="term" value="P:methylation"/>
    <property type="evidence" value="ECO:0007669"/>
    <property type="project" value="UniProtKB-KW"/>
</dbReference>
<dbReference type="RefSeq" id="WP_098770878.1">
    <property type="nucleotide sequence ID" value="NZ_NUIQ01000064.1"/>
</dbReference>
<evidence type="ECO:0000313" key="7">
    <source>
        <dbReference type="EMBL" id="PGO78896.1"/>
    </source>
</evidence>
<keyword evidence="3" id="KW-0949">S-adenosyl-L-methionine</keyword>
<dbReference type="InterPro" id="IPR029063">
    <property type="entry name" value="SAM-dependent_MTases_sf"/>
</dbReference>
<sequence>MTIKTENSLYLELLKKTILFEIWPEHEQYLPIHINIPIELNTFIQTHNLKLTRQIQPNRENRKYGLDWPIIAHSMIGRVRLDQLHNAMETVIKENIPGDFIETGVWRGGSCIFMRGFLKTYNIQNRTVWVADSFQGLPVPNTEKYPQDARDTLSTFDCLSVSLEEVQQNFKKYDLLDDQVQFLKGWFKDTLPTAPIKEIAIARLDGDLYESTMDSLTNLYHKISPGGFIIIDDFALYTCRSAVLDFRQQNNINEPLIQIDYDGVYWRKPAIQKK</sequence>
<dbReference type="GO" id="GO:0008168">
    <property type="term" value="F:methyltransferase activity"/>
    <property type="evidence" value="ECO:0007669"/>
    <property type="project" value="UniProtKB-KW"/>
</dbReference>
<evidence type="ECO:0000256" key="1">
    <source>
        <dbReference type="ARBA" id="ARBA00022603"/>
    </source>
</evidence>